<dbReference type="CDD" id="cd06225">
    <property type="entry name" value="HAMP"/>
    <property type="match status" value="1"/>
</dbReference>
<dbReference type="PROSITE" id="PS50885">
    <property type="entry name" value="HAMP"/>
    <property type="match status" value="1"/>
</dbReference>
<evidence type="ECO:0000256" key="1">
    <source>
        <dbReference type="ARBA" id="ARBA00004236"/>
    </source>
</evidence>
<dbReference type="KEGG" id="eff:skT53_33850"/>
<dbReference type="EMBL" id="AP023366">
    <property type="protein sequence ID" value="BCJ88400.1"/>
    <property type="molecule type" value="Genomic_DNA"/>
</dbReference>
<evidence type="ECO:0000313" key="8">
    <source>
        <dbReference type="Proteomes" id="UP000593802"/>
    </source>
</evidence>
<dbReference type="GO" id="GO:0007165">
    <property type="term" value="P:signal transduction"/>
    <property type="evidence" value="ECO:0007669"/>
    <property type="project" value="InterPro"/>
</dbReference>
<feature type="region of interest" description="Disordered" evidence="4">
    <location>
        <begin position="471"/>
        <end position="494"/>
    </location>
</feature>
<feature type="transmembrane region" description="Helical" evidence="5">
    <location>
        <begin position="333"/>
        <end position="353"/>
    </location>
</feature>
<dbReference type="Gene3D" id="6.10.340.10">
    <property type="match status" value="1"/>
</dbReference>
<reference evidence="7 8" key="1">
    <citation type="submission" date="2020-08" db="EMBL/GenBank/DDBJ databases">
        <title>Complete Genome Sequence of Effusibacillus dendaii Strain skT53, Isolated from Farmland soil.</title>
        <authorList>
            <person name="Konishi T."/>
            <person name="Kawasaki H."/>
        </authorList>
    </citation>
    <scope>NUCLEOTIDE SEQUENCE [LARGE SCALE GENOMIC DNA]</scope>
    <source>
        <strain evidence="8">skT53</strain>
    </source>
</reference>
<dbReference type="Proteomes" id="UP000593802">
    <property type="component" value="Chromosome"/>
</dbReference>
<keyword evidence="2" id="KW-1003">Cell membrane</keyword>
<evidence type="ECO:0000313" key="7">
    <source>
        <dbReference type="EMBL" id="BCJ88400.1"/>
    </source>
</evidence>
<evidence type="ECO:0000256" key="2">
    <source>
        <dbReference type="ARBA" id="ARBA00022475"/>
    </source>
</evidence>
<gene>
    <name evidence="7" type="ORF">skT53_33850</name>
</gene>
<accession>A0A7I8DIB3</accession>
<keyword evidence="5" id="KW-0812">Transmembrane</keyword>
<feature type="transmembrane region" description="Helical" evidence="5">
    <location>
        <begin position="359"/>
        <end position="378"/>
    </location>
</feature>
<keyword evidence="8" id="KW-1185">Reference proteome</keyword>
<keyword evidence="3 5" id="KW-0472">Membrane</keyword>
<organism evidence="7 8">
    <name type="scientific">Effusibacillus dendaii</name>
    <dbReference type="NCBI Taxonomy" id="2743772"/>
    <lineage>
        <taxon>Bacteria</taxon>
        <taxon>Bacillati</taxon>
        <taxon>Bacillota</taxon>
        <taxon>Bacilli</taxon>
        <taxon>Bacillales</taxon>
        <taxon>Alicyclobacillaceae</taxon>
        <taxon>Effusibacillus</taxon>
    </lineage>
</organism>
<proteinExistence type="predicted"/>
<sequence length="494" mass="56343">MGFFGWLDFREGLPLWWSYKLNRQIAQSVEETFEGIARTRVSLLLDWANEQWDYIENTATEISRIPDEEWNFYLKKRLQQATYFTELFLLTTKLEVCAATYPKHLGFSYHNNQKTGINRAVLHVLNTNERLLYGPFSDPLTMEIGPRTSNFHDEVTIVFIQPVRLGNKLSHILIGRIPNDVLGDLIQREAGHVYRDSGDNYLFMAKSNFDPAIAPGTALSRSRFEDRAFTLGENLKDGVHTKHWGIVRVKDHTEFEIRFTDPATNELHPGVWNTIQNGNNIFVHFPGYSDYRHIPVIGKGVTFQLPGSPDIWGMMCEGDLEEVYRRRSLTWRLGKLFAMWMGAGIILHQLLILPGIFPLWSTMLIEVIYGLVAVLLFSRRGVEPVASRLTDMTRIIRRIAEGGGDLTMRIDHSTLENDESGELGRWVNNLIDSLDGLMSKVKTTALGVETTNESLREKNSQGRAKFLFSDPQYGRNVGRNTASANRRPAGYASN</sequence>
<comment type="subcellular location">
    <subcellularLocation>
        <location evidence="1">Cell membrane</location>
    </subcellularLocation>
</comment>
<dbReference type="GO" id="GO:0005886">
    <property type="term" value="C:plasma membrane"/>
    <property type="evidence" value="ECO:0007669"/>
    <property type="project" value="UniProtKB-SubCell"/>
</dbReference>
<feature type="domain" description="HAMP" evidence="6">
    <location>
        <begin position="383"/>
        <end position="439"/>
    </location>
</feature>
<dbReference type="SMART" id="SM00304">
    <property type="entry name" value="HAMP"/>
    <property type="match status" value="1"/>
</dbReference>
<evidence type="ECO:0000259" key="6">
    <source>
        <dbReference type="PROSITE" id="PS50885"/>
    </source>
</evidence>
<keyword evidence="5" id="KW-1133">Transmembrane helix</keyword>
<protein>
    <recommendedName>
        <fullName evidence="6">HAMP domain-containing protein</fullName>
    </recommendedName>
</protein>
<evidence type="ECO:0000256" key="3">
    <source>
        <dbReference type="ARBA" id="ARBA00023136"/>
    </source>
</evidence>
<dbReference type="AlphaFoldDB" id="A0A7I8DIB3"/>
<name>A0A7I8DIB3_9BACL</name>
<evidence type="ECO:0000256" key="5">
    <source>
        <dbReference type="SAM" id="Phobius"/>
    </source>
</evidence>
<evidence type="ECO:0000256" key="4">
    <source>
        <dbReference type="SAM" id="MobiDB-lite"/>
    </source>
</evidence>
<dbReference type="InterPro" id="IPR003660">
    <property type="entry name" value="HAMP_dom"/>
</dbReference>
<dbReference type="RefSeq" id="WP_226375271.1">
    <property type="nucleotide sequence ID" value="NZ_AP023366.1"/>
</dbReference>